<gene>
    <name evidence="2" type="ORF">BDP27DRAFT_294947</name>
</gene>
<keyword evidence="3" id="KW-1185">Reference proteome</keyword>
<dbReference type="AlphaFoldDB" id="A0A9P5PHP9"/>
<evidence type="ECO:0000313" key="3">
    <source>
        <dbReference type="Proteomes" id="UP000772434"/>
    </source>
</evidence>
<reference evidence="2" key="1">
    <citation type="submission" date="2020-11" db="EMBL/GenBank/DDBJ databases">
        <authorList>
            <consortium name="DOE Joint Genome Institute"/>
            <person name="Ahrendt S."/>
            <person name="Riley R."/>
            <person name="Andreopoulos W."/>
            <person name="Labutti K."/>
            <person name="Pangilinan J."/>
            <person name="Ruiz-Duenas F.J."/>
            <person name="Barrasa J.M."/>
            <person name="Sanchez-Garcia M."/>
            <person name="Camarero S."/>
            <person name="Miyauchi S."/>
            <person name="Serrano A."/>
            <person name="Linde D."/>
            <person name="Babiker R."/>
            <person name="Drula E."/>
            <person name="Ayuso-Fernandez I."/>
            <person name="Pacheco R."/>
            <person name="Padilla G."/>
            <person name="Ferreira P."/>
            <person name="Barriuso J."/>
            <person name="Kellner H."/>
            <person name="Castanera R."/>
            <person name="Alfaro M."/>
            <person name="Ramirez L."/>
            <person name="Pisabarro A.G."/>
            <person name="Kuo A."/>
            <person name="Tritt A."/>
            <person name="Lipzen A."/>
            <person name="He G."/>
            <person name="Yan M."/>
            <person name="Ng V."/>
            <person name="Cullen D."/>
            <person name="Martin F."/>
            <person name="Rosso M.-N."/>
            <person name="Henrissat B."/>
            <person name="Hibbett D."/>
            <person name="Martinez A.T."/>
            <person name="Grigoriev I.V."/>
        </authorList>
    </citation>
    <scope>NUCLEOTIDE SEQUENCE</scope>
    <source>
        <strain evidence="2">AH 40177</strain>
    </source>
</reference>
<dbReference type="EMBL" id="JADNRY010000176">
    <property type="protein sequence ID" value="KAF9062290.1"/>
    <property type="molecule type" value="Genomic_DNA"/>
</dbReference>
<organism evidence="2 3">
    <name type="scientific">Rhodocollybia butyracea</name>
    <dbReference type="NCBI Taxonomy" id="206335"/>
    <lineage>
        <taxon>Eukaryota</taxon>
        <taxon>Fungi</taxon>
        <taxon>Dikarya</taxon>
        <taxon>Basidiomycota</taxon>
        <taxon>Agaricomycotina</taxon>
        <taxon>Agaricomycetes</taxon>
        <taxon>Agaricomycetidae</taxon>
        <taxon>Agaricales</taxon>
        <taxon>Marasmiineae</taxon>
        <taxon>Omphalotaceae</taxon>
        <taxon>Rhodocollybia</taxon>
    </lineage>
</organism>
<sequence length="286" mass="31988">MSSFSTSRICGPRFADVVGRTRSRNRSSASRPISFFCAIICLAGGLSLLLLYTRCFLFPSRSIHGKMCPWPLHADPGSVMELATDMLPTLGDITDRKETRLSEREMTFVITLAIDHWISSHYRHSPTAPVSPVRFNSAFCSSNTRHLAHLHHLLPVPLPVIVLNRQQNISVFDASSTQTFAVRNPETFCLYNFVESQTSTFELLELKSTPTISLDLVLSTRPKSLFVLALVSPRLTGHPAKTRPEFGWGWRTWLQRYGQSMGVHDEQGSCTCFVLNGLISGICIDE</sequence>
<keyword evidence="1" id="KW-0472">Membrane</keyword>
<evidence type="ECO:0000256" key="1">
    <source>
        <dbReference type="SAM" id="Phobius"/>
    </source>
</evidence>
<dbReference type="Proteomes" id="UP000772434">
    <property type="component" value="Unassembled WGS sequence"/>
</dbReference>
<comment type="caution">
    <text evidence="2">The sequence shown here is derived from an EMBL/GenBank/DDBJ whole genome shotgun (WGS) entry which is preliminary data.</text>
</comment>
<protein>
    <submittedName>
        <fullName evidence="2">Uncharacterized protein</fullName>
    </submittedName>
</protein>
<name>A0A9P5PHP9_9AGAR</name>
<evidence type="ECO:0000313" key="2">
    <source>
        <dbReference type="EMBL" id="KAF9062290.1"/>
    </source>
</evidence>
<proteinExistence type="predicted"/>
<accession>A0A9P5PHP9</accession>
<keyword evidence="1" id="KW-0812">Transmembrane</keyword>
<feature type="transmembrane region" description="Helical" evidence="1">
    <location>
        <begin position="33"/>
        <end position="52"/>
    </location>
</feature>
<keyword evidence="1" id="KW-1133">Transmembrane helix</keyword>